<reference evidence="3" key="1">
    <citation type="journal article" date="2017" name="Genome Announc.">
        <title>Draft Genome Sequence of Terrimicrobium sacchariphilum NM-5T, a Facultative Anaerobic Soil Bacterium of the Class Spartobacteria.</title>
        <authorList>
            <person name="Qiu Y.L."/>
            <person name="Tourlousse D.M."/>
            <person name="Matsuura N."/>
            <person name="Ohashi A."/>
            <person name="Sekiguchi Y."/>
        </authorList>
    </citation>
    <scope>NUCLEOTIDE SEQUENCE [LARGE SCALE GENOMIC DNA]</scope>
    <source>
        <strain evidence="3">NM-5</strain>
    </source>
</reference>
<proteinExistence type="predicted"/>
<keyword evidence="3" id="KW-1185">Reference proteome</keyword>
<name>A0A146G4R4_TERSA</name>
<dbReference type="AlphaFoldDB" id="A0A146G4R4"/>
<organism evidence="2 3">
    <name type="scientific">Terrimicrobium sacchariphilum</name>
    <dbReference type="NCBI Taxonomy" id="690879"/>
    <lineage>
        <taxon>Bacteria</taxon>
        <taxon>Pseudomonadati</taxon>
        <taxon>Verrucomicrobiota</taxon>
        <taxon>Terrimicrobiia</taxon>
        <taxon>Terrimicrobiales</taxon>
        <taxon>Terrimicrobiaceae</taxon>
        <taxon>Terrimicrobium</taxon>
    </lineage>
</organism>
<evidence type="ECO:0000313" key="2">
    <source>
        <dbReference type="EMBL" id="GAT32412.1"/>
    </source>
</evidence>
<sequence length="51" mass="5595">MAGGREEWEMPVYPYPKKTAWDAATSSYHAVDGPRGGVEPVAEKFRPAATE</sequence>
<dbReference type="STRING" id="690879.TSACC_2810"/>
<feature type="compositionally biased region" description="Basic and acidic residues" evidence="1">
    <location>
        <begin position="41"/>
        <end position="51"/>
    </location>
</feature>
<accession>A0A146G4R4</accession>
<protein>
    <submittedName>
        <fullName evidence="2">Uncharacterized protein</fullName>
    </submittedName>
</protein>
<gene>
    <name evidence="2" type="ORF">TSACC_2810</name>
</gene>
<evidence type="ECO:0000256" key="1">
    <source>
        <dbReference type="SAM" id="MobiDB-lite"/>
    </source>
</evidence>
<dbReference type="EMBL" id="BDCO01000002">
    <property type="protein sequence ID" value="GAT32412.1"/>
    <property type="molecule type" value="Genomic_DNA"/>
</dbReference>
<feature type="region of interest" description="Disordered" evidence="1">
    <location>
        <begin position="32"/>
        <end position="51"/>
    </location>
</feature>
<dbReference type="InParanoid" id="A0A146G4R4"/>
<evidence type="ECO:0000313" key="3">
    <source>
        <dbReference type="Proteomes" id="UP000076023"/>
    </source>
</evidence>
<dbReference type="Proteomes" id="UP000076023">
    <property type="component" value="Unassembled WGS sequence"/>
</dbReference>
<comment type="caution">
    <text evidence="2">The sequence shown here is derived from an EMBL/GenBank/DDBJ whole genome shotgun (WGS) entry which is preliminary data.</text>
</comment>